<reference evidence="3" key="2">
    <citation type="submission" date="2025-08" db="UniProtKB">
        <authorList>
            <consortium name="RefSeq"/>
        </authorList>
    </citation>
    <scope>IDENTIFICATION</scope>
    <source>
        <strain evidence="3">S238N-H82</strain>
        <tissue evidence="3">Testes</tissue>
    </source>
</reference>
<gene>
    <name evidence="3" type="primary">LOC118424687</name>
</gene>
<proteinExistence type="predicted"/>
<feature type="compositionally biased region" description="Polar residues" evidence="1">
    <location>
        <begin position="171"/>
        <end position="191"/>
    </location>
</feature>
<feature type="compositionally biased region" description="Basic and acidic residues" evidence="1">
    <location>
        <begin position="135"/>
        <end position="153"/>
    </location>
</feature>
<reference evidence="2" key="1">
    <citation type="journal article" date="2020" name="Nat. Ecol. Evol.">
        <title>Deeply conserved synteny resolves early events in vertebrate evolution.</title>
        <authorList>
            <person name="Simakov O."/>
            <person name="Marletaz F."/>
            <person name="Yue J.X."/>
            <person name="O'Connell B."/>
            <person name="Jenkins J."/>
            <person name="Brandt A."/>
            <person name="Calef R."/>
            <person name="Tung C.H."/>
            <person name="Huang T.K."/>
            <person name="Schmutz J."/>
            <person name="Satoh N."/>
            <person name="Yu J.K."/>
            <person name="Putnam N.H."/>
            <person name="Green R.E."/>
            <person name="Rokhsar D.S."/>
        </authorList>
    </citation>
    <scope>NUCLEOTIDE SEQUENCE [LARGE SCALE GENOMIC DNA]</scope>
    <source>
        <strain evidence="2">S238N-H82</strain>
    </source>
</reference>
<evidence type="ECO:0000256" key="1">
    <source>
        <dbReference type="SAM" id="MobiDB-lite"/>
    </source>
</evidence>
<keyword evidence="2" id="KW-1185">Reference proteome</keyword>
<dbReference type="KEGG" id="bfo:118424687"/>
<evidence type="ECO:0000313" key="3">
    <source>
        <dbReference type="RefSeq" id="XP_035689264.1"/>
    </source>
</evidence>
<feature type="compositionally biased region" description="Low complexity" evidence="1">
    <location>
        <begin position="112"/>
        <end position="121"/>
    </location>
</feature>
<dbReference type="OMA" id="MAVCEFC"/>
<protein>
    <submittedName>
        <fullName evidence="3">Retinitis pigmentosa 1-like 1 protein</fullName>
    </submittedName>
</protein>
<evidence type="ECO:0000313" key="2">
    <source>
        <dbReference type="Proteomes" id="UP000001554"/>
    </source>
</evidence>
<feature type="compositionally biased region" description="Low complexity" evidence="1">
    <location>
        <begin position="24"/>
        <end position="40"/>
    </location>
</feature>
<feature type="compositionally biased region" description="Polar residues" evidence="1">
    <location>
        <begin position="83"/>
        <end position="92"/>
    </location>
</feature>
<organism evidence="2 3">
    <name type="scientific">Branchiostoma floridae</name>
    <name type="common">Florida lancelet</name>
    <name type="synonym">Amphioxus</name>
    <dbReference type="NCBI Taxonomy" id="7739"/>
    <lineage>
        <taxon>Eukaryota</taxon>
        <taxon>Metazoa</taxon>
        <taxon>Chordata</taxon>
        <taxon>Cephalochordata</taxon>
        <taxon>Leptocardii</taxon>
        <taxon>Amphioxiformes</taxon>
        <taxon>Branchiostomatidae</taxon>
        <taxon>Branchiostoma</taxon>
    </lineage>
</organism>
<dbReference type="Proteomes" id="UP000001554">
    <property type="component" value="Chromosome 1"/>
</dbReference>
<dbReference type="GeneID" id="118424687"/>
<dbReference type="RefSeq" id="XP_035689264.1">
    <property type="nucleotide sequence ID" value="XM_035833371.1"/>
</dbReference>
<name>A0A9J7LW72_BRAFL</name>
<dbReference type="AlphaFoldDB" id="A0A9J7LW72"/>
<sequence length="250" mass="26375">MINLRILLLKYLHGTTEDSGQPAGTGQEQDQGQQQAGEDIQWVEESGQPAADAAQVAGEEGTDKQKEPSENIPKTGDDEVTGDGQQAQPDADTTTEDQAPKPEESAAEESAQEQQVDSSEQPEAATAGEQPSDDTAGKEADAGQTADQEKQPEDTPTEGSEQQAKPEETSGEASEQQAQPKETTGDTSEPQAQPEEATGNSSEQQAAQEEAAKDSSKPQEQPEVVDGPKDGEATALPKSDAFPMHFVMKS</sequence>
<accession>A0A9J7LW72</accession>
<feature type="region of interest" description="Disordered" evidence="1">
    <location>
        <begin position="15"/>
        <end position="250"/>
    </location>
</feature>